<dbReference type="AlphaFoldDB" id="L9XC36"/>
<name>L9XC36_9EURY</name>
<protein>
    <submittedName>
        <fullName evidence="1">Endoribonuclease L-PSP</fullName>
    </submittedName>
</protein>
<dbReference type="InterPro" id="IPR035959">
    <property type="entry name" value="RutC-like_sf"/>
</dbReference>
<accession>L9XC36</accession>
<reference evidence="1 2" key="1">
    <citation type="journal article" date="2014" name="PLoS Genet.">
        <title>Phylogenetically driven sequencing of extremely halophilic archaea reveals strategies for static and dynamic osmo-response.</title>
        <authorList>
            <person name="Becker E.A."/>
            <person name="Seitzer P.M."/>
            <person name="Tritt A."/>
            <person name="Larsen D."/>
            <person name="Krusor M."/>
            <person name="Yao A.I."/>
            <person name="Wu D."/>
            <person name="Madern D."/>
            <person name="Eisen J.A."/>
            <person name="Darling A.E."/>
            <person name="Facciotti M.T."/>
        </authorList>
    </citation>
    <scope>NUCLEOTIDE SEQUENCE [LARGE SCALE GENOMIC DNA]</scope>
    <source>
        <strain evidence="1 2">DSM 10524</strain>
    </source>
</reference>
<dbReference type="OrthoDB" id="198896at2157"/>
<dbReference type="Pfam" id="PF01042">
    <property type="entry name" value="Ribonuc_L-PSP"/>
    <property type="match status" value="1"/>
</dbReference>
<keyword evidence="2" id="KW-1185">Reference proteome</keyword>
<dbReference type="EMBL" id="AOIB01000016">
    <property type="protein sequence ID" value="ELY59197.1"/>
    <property type="molecule type" value="Genomic_DNA"/>
</dbReference>
<dbReference type="InterPro" id="IPR006175">
    <property type="entry name" value="YjgF/YER057c/UK114"/>
</dbReference>
<dbReference type="CDD" id="cd00448">
    <property type="entry name" value="YjgF_YER057c_UK114_family"/>
    <property type="match status" value="1"/>
</dbReference>
<dbReference type="eggNOG" id="arCOG01630">
    <property type="taxonomic scope" value="Archaea"/>
</dbReference>
<proteinExistence type="predicted"/>
<gene>
    <name evidence="1" type="ORF">C491_07646</name>
</gene>
<dbReference type="Proteomes" id="UP000011688">
    <property type="component" value="Unassembled WGS sequence"/>
</dbReference>
<sequence length="150" mass="16684">MKKIALLPGLLGELDSDSADEPQMSYAVATEHGGYQRVVFSGNTHEEGALREQARTVLEYFEEGLAAFGGGINDVVESRWYVREDELSREGQVALHEVRSEFFERPHYPASTMIGVSSLLGDALVEIELIAEIPDDEWDVETIDPEDVDI</sequence>
<dbReference type="STRING" id="1227497.C491_07646"/>
<evidence type="ECO:0000313" key="1">
    <source>
        <dbReference type="EMBL" id="ELY59197.1"/>
    </source>
</evidence>
<organism evidence="1 2">
    <name type="scientific">Natronococcus amylolyticus DSM 10524</name>
    <dbReference type="NCBI Taxonomy" id="1227497"/>
    <lineage>
        <taxon>Archaea</taxon>
        <taxon>Methanobacteriati</taxon>
        <taxon>Methanobacteriota</taxon>
        <taxon>Stenosarchaea group</taxon>
        <taxon>Halobacteria</taxon>
        <taxon>Halobacteriales</taxon>
        <taxon>Natrialbaceae</taxon>
        <taxon>Natronococcus</taxon>
    </lineage>
</organism>
<dbReference type="RefSeq" id="WP_005554974.1">
    <property type="nucleotide sequence ID" value="NZ_AOIB01000016.1"/>
</dbReference>
<dbReference type="SUPFAM" id="SSF55298">
    <property type="entry name" value="YjgF-like"/>
    <property type="match status" value="1"/>
</dbReference>
<comment type="caution">
    <text evidence="1">The sequence shown here is derived from an EMBL/GenBank/DDBJ whole genome shotgun (WGS) entry which is preliminary data.</text>
</comment>
<evidence type="ECO:0000313" key="2">
    <source>
        <dbReference type="Proteomes" id="UP000011688"/>
    </source>
</evidence>
<dbReference type="Gene3D" id="3.30.1330.40">
    <property type="entry name" value="RutC-like"/>
    <property type="match status" value="1"/>
</dbReference>